<dbReference type="AlphaFoldDB" id="B9BID8"/>
<dbReference type="EMBL" id="ACFC01000001">
    <property type="protein sequence ID" value="EEE09471.1"/>
    <property type="molecule type" value="Genomic_DNA"/>
</dbReference>
<dbReference type="SMART" id="SM00116">
    <property type="entry name" value="CBS"/>
    <property type="match status" value="2"/>
</dbReference>
<dbReference type="Proteomes" id="UP000004535">
    <property type="component" value="Unassembled WGS sequence"/>
</dbReference>
<evidence type="ECO:0000256" key="2">
    <source>
        <dbReference type="PROSITE-ProRule" id="PRU00703"/>
    </source>
</evidence>
<sequence>MQPARTVLVCPFSRPDPKEAFMYRVNEIMSRDVVCVAPTDTIRHAAELMQRFDIGVLPVCDHGELVAIVTDRDIAVRALAHGRSPDTPVRAVASEPVQWCTEDEGVGDVQQRMADVQLHRMPVLDRHRRVVGIVSLGDIATRAGGPARDELVNTLEDVSLPRRH</sequence>
<dbReference type="PANTHER" id="PTHR43080">
    <property type="entry name" value="CBS DOMAIN-CONTAINING PROTEIN CBSX3, MITOCHONDRIAL"/>
    <property type="match status" value="1"/>
</dbReference>
<dbReference type="InterPro" id="IPR046342">
    <property type="entry name" value="CBS_dom_sf"/>
</dbReference>
<organism evidence="4 5">
    <name type="scientific">Burkholderia multivorans CGD2</name>
    <dbReference type="NCBI Taxonomy" id="513052"/>
    <lineage>
        <taxon>Bacteria</taxon>
        <taxon>Pseudomonadati</taxon>
        <taxon>Pseudomonadota</taxon>
        <taxon>Betaproteobacteria</taxon>
        <taxon>Burkholderiales</taxon>
        <taxon>Burkholderiaceae</taxon>
        <taxon>Burkholderia</taxon>
        <taxon>Burkholderia cepacia complex</taxon>
    </lineage>
</organism>
<dbReference type="PROSITE" id="PS51371">
    <property type="entry name" value="CBS"/>
    <property type="match status" value="2"/>
</dbReference>
<dbReference type="Pfam" id="PF00571">
    <property type="entry name" value="CBS"/>
    <property type="match status" value="2"/>
</dbReference>
<dbReference type="InterPro" id="IPR051257">
    <property type="entry name" value="Diverse_CBS-Domain"/>
</dbReference>
<feature type="domain" description="CBS" evidence="3">
    <location>
        <begin position="29"/>
        <end position="87"/>
    </location>
</feature>
<proteinExistence type="predicted"/>
<keyword evidence="1 2" id="KW-0129">CBS domain</keyword>
<evidence type="ECO:0000313" key="5">
    <source>
        <dbReference type="Proteomes" id="UP000004535"/>
    </source>
</evidence>
<feature type="domain" description="CBS" evidence="3">
    <location>
        <begin position="93"/>
        <end position="150"/>
    </location>
</feature>
<gene>
    <name evidence="4" type="ORF">BURMUCGD2_4844</name>
</gene>
<dbReference type="SUPFAM" id="SSF54631">
    <property type="entry name" value="CBS-domain pair"/>
    <property type="match status" value="1"/>
</dbReference>
<protein>
    <submittedName>
        <fullName evidence="4">CBS domain containing protein</fullName>
    </submittedName>
</protein>
<reference evidence="4 5" key="1">
    <citation type="journal article" date="2012" name="J. Bacteriol.">
        <title>Draft Genome Sequence Determination for Cystic Fibrosis and Chronic Granulomatous Disease Burkholderia multivorans Isolates.</title>
        <authorList>
            <person name="Varga J.J."/>
            <person name="Losada L."/>
            <person name="Zelazny A.M."/>
            <person name="Brinkac L."/>
            <person name="Harkins D."/>
            <person name="Radune D."/>
            <person name="Hostetler J."/>
            <person name="Sampaio E.P."/>
            <person name="Ronning C.M."/>
            <person name="Nierman W.C."/>
            <person name="Greenberg D.E."/>
            <person name="Holland S.M."/>
            <person name="Goldberg J.B."/>
        </authorList>
    </citation>
    <scope>NUCLEOTIDE SEQUENCE [LARGE SCALE GENOMIC DNA]</scope>
    <source>
        <strain evidence="4 5">CGD2</strain>
    </source>
</reference>
<evidence type="ECO:0000259" key="3">
    <source>
        <dbReference type="PROSITE" id="PS51371"/>
    </source>
</evidence>
<dbReference type="InterPro" id="IPR000644">
    <property type="entry name" value="CBS_dom"/>
</dbReference>
<dbReference type="Gene3D" id="3.10.580.10">
    <property type="entry name" value="CBS-domain"/>
    <property type="match status" value="1"/>
</dbReference>
<evidence type="ECO:0000313" key="4">
    <source>
        <dbReference type="EMBL" id="EEE09471.1"/>
    </source>
</evidence>
<dbReference type="PANTHER" id="PTHR43080:SF2">
    <property type="entry name" value="CBS DOMAIN-CONTAINING PROTEIN"/>
    <property type="match status" value="1"/>
</dbReference>
<comment type="caution">
    <text evidence="4">The sequence shown here is derived from an EMBL/GenBank/DDBJ whole genome shotgun (WGS) entry which is preliminary data.</text>
</comment>
<dbReference type="CDD" id="cd04622">
    <property type="entry name" value="CBS_pair_HRP1_like"/>
    <property type="match status" value="1"/>
</dbReference>
<name>B9BID8_9BURK</name>
<accession>B9BID8</accession>
<evidence type="ECO:0000256" key="1">
    <source>
        <dbReference type="ARBA" id="ARBA00023122"/>
    </source>
</evidence>